<reference evidence="2" key="1">
    <citation type="journal article" date="2020" name="Genome Biol.">
        <title>Gamete binning: chromosome-level and haplotype-resolved genome assembly enabled by high-throughput single-cell sequencing of gamete genomes.</title>
        <authorList>
            <person name="Campoy J.A."/>
            <person name="Sun H."/>
            <person name="Goel M."/>
            <person name="Jiao W.-B."/>
            <person name="Folz-Donahue K."/>
            <person name="Wang N."/>
            <person name="Rubio M."/>
            <person name="Liu C."/>
            <person name="Kukat C."/>
            <person name="Ruiz D."/>
            <person name="Huettel B."/>
            <person name="Schneeberger K."/>
        </authorList>
    </citation>
    <scope>NUCLEOTIDE SEQUENCE [LARGE SCALE GENOMIC DNA]</scope>
    <source>
        <strain evidence="2">cv. Rojo Pasion</strain>
    </source>
</reference>
<proteinExistence type="predicted"/>
<keyword evidence="2" id="KW-1185">Reference proteome</keyword>
<protein>
    <submittedName>
        <fullName evidence="1">Uncharacterized protein</fullName>
    </submittedName>
</protein>
<name>A0A6J5WZH9_PRUAR</name>
<dbReference type="AlphaFoldDB" id="A0A6J5WZH9"/>
<organism evidence="1 2">
    <name type="scientific">Prunus armeniaca</name>
    <name type="common">Apricot</name>
    <name type="synonym">Armeniaca vulgaris</name>
    <dbReference type="NCBI Taxonomy" id="36596"/>
    <lineage>
        <taxon>Eukaryota</taxon>
        <taxon>Viridiplantae</taxon>
        <taxon>Streptophyta</taxon>
        <taxon>Embryophyta</taxon>
        <taxon>Tracheophyta</taxon>
        <taxon>Spermatophyta</taxon>
        <taxon>Magnoliopsida</taxon>
        <taxon>eudicotyledons</taxon>
        <taxon>Gunneridae</taxon>
        <taxon>Pentapetalae</taxon>
        <taxon>rosids</taxon>
        <taxon>fabids</taxon>
        <taxon>Rosales</taxon>
        <taxon>Rosaceae</taxon>
        <taxon>Amygdaloideae</taxon>
        <taxon>Amygdaleae</taxon>
        <taxon>Prunus</taxon>
    </lineage>
</organism>
<evidence type="ECO:0000313" key="1">
    <source>
        <dbReference type="EMBL" id="CAB4303888.1"/>
    </source>
</evidence>
<gene>
    <name evidence="1" type="ORF">ORAREDHAP_LOCUS20752</name>
</gene>
<dbReference type="EMBL" id="CAEKKB010000003">
    <property type="protein sequence ID" value="CAB4303888.1"/>
    <property type="molecule type" value="Genomic_DNA"/>
</dbReference>
<dbReference type="Proteomes" id="UP000507245">
    <property type="component" value="Unassembled WGS sequence"/>
</dbReference>
<accession>A0A6J5WZH9</accession>
<evidence type="ECO:0000313" key="2">
    <source>
        <dbReference type="Proteomes" id="UP000507245"/>
    </source>
</evidence>
<sequence>MTSSCTTAPSCCCVSHLIVRPYGWRLLEPIGGPCCCKTVLAAVVGAIKEFLAKGSKGGMAVTKAVSASTVLGCWAAHSARESGGCRGVMEA</sequence>